<comment type="caution">
    <text evidence="1">The sequence shown here is derived from an EMBL/GenBank/DDBJ whole genome shotgun (WGS) entry which is preliminary data.</text>
</comment>
<name>A0ABU5H212_9BACT</name>
<dbReference type="EMBL" id="JAXIVS010000003">
    <property type="protein sequence ID" value="MDY7226949.1"/>
    <property type="molecule type" value="Genomic_DNA"/>
</dbReference>
<evidence type="ECO:0000313" key="1">
    <source>
        <dbReference type="EMBL" id="MDY7226949.1"/>
    </source>
</evidence>
<protein>
    <submittedName>
        <fullName evidence="1">Uncharacterized protein</fullName>
    </submittedName>
</protein>
<dbReference type="RefSeq" id="WP_321545669.1">
    <property type="nucleotide sequence ID" value="NZ_JAXIVS010000003.1"/>
</dbReference>
<sequence length="68" mass="7448">MGLQEEFNRDMDILLRTGWQKNSSSRKTPSRPQALNDAVFAAYVEAVYFLLGAPSPSARASLTVTACV</sequence>
<proteinExistence type="predicted"/>
<keyword evidence="2" id="KW-1185">Reference proteome</keyword>
<gene>
    <name evidence="1" type="ORF">SYV04_11135</name>
</gene>
<organism evidence="1 2">
    <name type="scientific">Hyalangium rubrum</name>
    <dbReference type="NCBI Taxonomy" id="3103134"/>
    <lineage>
        <taxon>Bacteria</taxon>
        <taxon>Pseudomonadati</taxon>
        <taxon>Myxococcota</taxon>
        <taxon>Myxococcia</taxon>
        <taxon>Myxococcales</taxon>
        <taxon>Cystobacterineae</taxon>
        <taxon>Archangiaceae</taxon>
        <taxon>Hyalangium</taxon>
    </lineage>
</organism>
<accession>A0ABU5H212</accession>
<reference evidence="1 2" key="1">
    <citation type="submission" date="2023-12" db="EMBL/GenBank/DDBJ databases">
        <title>the genome sequence of Hyalangium sp. s54d21.</title>
        <authorList>
            <person name="Zhang X."/>
        </authorList>
    </citation>
    <scope>NUCLEOTIDE SEQUENCE [LARGE SCALE GENOMIC DNA]</scope>
    <source>
        <strain evidence="2">s54d21</strain>
    </source>
</reference>
<evidence type="ECO:0000313" key="2">
    <source>
        <dbReference type="Proteomes" id="UP001291309"/>
    </source>
</evidence>
<dbReference type="Proteomes" id="UP001291309">
    <property type="component" value="Unassembled WGS sequence"/>
</dbReference>